<keyword evidence="1" id="KW-1133">Transmembrane helix</keyword>
<evidence type="ECO:0000256" key="1">
    <source>
        <dbReference type="SAM" id="Phobius"/>
    </source>
</evidence>
<evidence type="ECO:0000313" key="2">
    <source>
        <dbReference type="EMBL" id="CBH75739.1"/>
    </source>
</evidence>
<name>E6PH01_9ZZZZ</name>
<accession>E6PH01</accession>
<gene>
    <name evidence="2" type="ORF">CARN1_1137</name>
</gene>
<dbReference type="AlphaFoldDB" id="E6PH01"/>
<protein>
    <submittedName>
        <fullName evidence="2">Uncharacterized protein</fullName>
    </submittedName>
</protein>
<organism evidence="2">
    <name type="scientific">mine drainage metagenome</name>
    <dbReference type="NCBI Taxonomy" id="410659"/>
    <lineage>
        <taxon>unclassified sequences</taxon>
        <taxon>metagenomes</taxon>
        <taxon>ecological metagenomes</taxon>
    </lineage>
</organism>
<feature type="transmembrane region" description="Helical" evidence="1">
    <location>
        <begin position="119"/>
        <end position="143"/>
    </location>
</feature>
<feature type="transmembrane region" description="Helical" evidence="1">
    <location>
        <begin position="49"/>
        <end position="68"/>
    </location>
</feature>
<reference evidence="2" key="1">
    <citation type="submission" date="2009-10" db="EMBL/GenBank/DDBJ databases">
        <title>Diversity of trophic interactions inside an arsenic-rich microbial ecosystem.</title>
        <authorList>
            <person name="Bertin P.N."/>
            <person name="Heinrich-Salmeron A."/>
            <person name="Pelletier E."/>
            <person name="Goulhen-Chollet F."/>
            <person name="Arsene-Ploetze F."/>
            <person name="Gallien S."/>
            <person name="Calteau A."/>
            <person name="Vallenet D."/>
            <person name="Casiot C."/>
            <person name="Chane-Woon-Ming B."/>
            <person name="Giloteaux L."/>
            <person name="Barakat M."/>
            <person name="Bonnefoy V."/>
            <person name="Bruneel O."/>
            <person name="Chandler M."/>
            <person name="Cleiss J."/>
            <person name="Duran R."/>
            <person name="Elbaz-Poulichet F."/>
            <person name="Fonknechten N."/>
            <person name="Lauga B."/>
            <person name="Mornico D."/>
            <person name="Ortet P."/>
            <person name="Schaeffer C."/>
            <person name="Siguier P."/>
            <person name="Alexander Thil Smith A."/>
            <person name="Van Dorsselaer A."/>
            <person name="Weissenbach J."/>
            <person name="Medigue C."/>
            <person name="Le Paslier D."/>
        </authorList>
    </citation>
    <scope>NUCLEOTIDE SEQUENCE</scope>
</reference>
<comment type="caution">
    <text evidence="2">The sequence shown here is derived from an EMBL/GenBank/DDBJ whole genome shotgun (WGS) entry which is preliminary data.</text>
</comment>
<keyword evidence="1" id="KW-0812">Transmembrane</keyword>
<sequence>MGDQIINNSGDGNSFYQLQHVKNVTFNNNGGRTFQTNTLSAKVTRVRPVMLLLSAVVPGWISWVGLYADYITISEYSKTHGPIATITTLGRLSYAIPSVGYNIPFIAAPLPFFGHTLSLGLQIVIYLFTVGAAVQLVGNAWLFSRRRFVVVPFLKNRVLVRVGRAFGLLRVEPLCDKCHRPMALKRTLGFQLWANCTRYRAHSAPYDESGYVGDLERSIASGE</sequence>
<dbReference type="EMBL" id="CABL01000016">
    <property type="protein sequence ID" value="CBH75739.1"/>
    <property type="molecule type" value="Genomic_DNA"/>
</dbReference>
<keyword evidence="1" id="KW-0472">Membrane</keyword>
<proteinExistence type="predicted"/>